<keyword evidence="6" id="KW-0049">Antioxidant</keyword>
<dbReference type="AlphaFoldDB" id="A0AA39YND8"/>
<dbReference type="EMBL" id="JAULSV010000001">
    <property type="protein sequence ID" value="KAK0655739.1"/>
    <property type="molecule type" value="Genomic_DNA"/>
</dbReference>
<comment type="similarity">
    <text evidence="3">Belongs to the Cu-Zn superoxide dismutase family.</text>
</comment>
<reference evidence="9" key="1">
    <citation type="submission" date="2023-06" db="EMBL/GenBank/DDBJ databases">
        <title>Genome-scale phylogeny and comparative genomics of the fungal order Sordariales.</title>
        <authorList>
            <consortium name="Lawrence Berkeley National Laboratory"/>
            <person name="Hensen N."/>
            <person name="Bonometti L."/>
            <person name="Westerberg I."/>
            <person name="Brannstrom I.O."/>
            <person name="Guillou S."/>
            <person name="Cros-Aarteil S."/>
            <person name="Calhoun S."/>
            <person name="Haridas S."/>
            <person name="Kuo A."/>
            <person name="Mondo S."/>
            <person name="Pangilinan J."/>
            <person name="Riley R."/>
            <person name="Labutti K."/>
            <person name="Andreopoulos B."/>
            <person name="Lipzen A."/>
            <person name="Chen C."/>
            <person name="Yanf M."/>
            <person name="Daum C."/>
            <person name="Ng V."/>
            <person name="Clum A."/>
            <person name="Steindorff A."/>
            <person name="Ohm R."/>
            <person name="Martin F."/>
            <person name="Silar P."/>
            <person name="Natvig D."/>
            <person name="Lalanne C."/>
            <person name="Gautier V."/>
            <person name="Ament-Velasquez S.L."/>
            <person name="Kruys A."/>
            <person name="Hutchinson M.I."/>
            <person name="Powell A.J."/>
            <person name="Barry K."/>
            <person name="Miller A.N."/>
            <person name="Grigoriev I.V."/>
            <person name="Debuchy R."/>
            <person name="Gladieux P."/>
            <person name="Thoren M.H."/>
            <person name="Johannesson H."/>
        </authorList>
    </citation>
    <scope>NUCLEOTIDE SEQUENCE</scope>
    <source>
        <strain evidence="9">SMH2532-1</strain>
    </source>
</reference>
<evidence type="ECO:0000256" key="6">
    <source>
        <dbReference type="ARBA" id="ARBA00022862"/>
    </source>
</evidence>
<evidence type="ECO:0000313" key="9">
    <source>
        <dbReference type="EMBL" id="KAK0655739.1"/>
    </source>
</evidence>
<dbReference type="GO" id="GO:0005576">
    <property type="term" value="C:extracellular region"/>
    <property type="evidence" value="ECO:0007669"/>
    <property type="project" value="UniProtKB-SubCell"/>
</dbReference>
<evidence type="ECO:0000256" key="2">
    <source>
        <dbReference type="ARBA" id="ARBA00004613"/>
    </source>
</evidence>
<comment type="catalytic activity">
    <reaction evidence="7">
        <text>2 superoxide + 2 H(+) = H2O2 + O2</text>
        <dbReference type="Rhea" id="RHEA:20696"/>
        <dbReference type="ChEBI" id="CHEBI:15378"/>
        <dbReference type="ChEBI" id="CHEBI:15379"/>
        <dbReference type="ChEBI" id="CHEBI:16240"/>
        <dbReference type="ChEBI" id="CHEBI:18421"/>
        <dbReference type="EC" id="1.15.1.1"/>
    </reaction>
</comment>
<evidence type="ECO:0000256" key="3">
    <source>
        <dbReference type="ARBA" id="ARBA00010457"/>
    </source>
</evidence>
<keyword evidence="10" id="KW-1185">Reference proteome</keyword>
<feature type="non-terminal residue" evidence="9">
    <location>
        <position position="1"/>
    </location>
</feature>
<evidence type="ECO:0000256" key="7">
    <source>
        <dbReference type="ARBA" id="ARBA00049204"/>
    </source>
</evidence>
<sequence>MRTSAALSLLLAAAGTQVAAQTSVSRGNATIVKGNPEGVVYEAVFPDTPFFKAAYPDGGNIKGSIRASTPVGGEGVVFTINWTNLPKAGGPFMYHLHVAPVPENGNCTATLAHLDPFERGEDPVCDKEHPETCQTGDLSGKIGDITGNQSEFSTTYKDLYSANLKGLGSFFGNRSIVFHYANKTRVSCANFTLVAG</sequence>
<gene>
    <name evidence="9" type="ORF">B0T16DRAFT_299511</name>
</gene>
<dbReference type="SUPFAM" id="SSF49329">
    <property type="entry name" value="Cu,Zn superoxide dismutase-like"/>
    <property type="match status" value="1"/>
</dbReference>
<name>A0AA39YND8_9PEZI</name>
<dbReference type="GO" id="GO:0004784">
    <property type="term" value="F:superoxide dismutase activity"/>
    <property type="evidence" value="ECO:0007669"/>
    <property type="project" value="UniProtKB-EC"/>
</dbReference>
<evidence type="ECO:0000256" key="8">
    <source>
        <dbReference type="SAM" id="SignalP"/>
    </source>
</evidence>
<dbReference type="Gene3D" id="2.60.40.200">
    <property type="entry name" value="Superoxide dismutase, copper/zinc binding domain"/>
    <property type="match status" value="1"/>
</dbReference>
<feature type="chain" id="PRO_5041442327" description="superoxide dismutase" evidence="8">
    <location>
        <begin position="21"/>
        <end position="196"/>
    </location>
</feature>
<comment type="caution">
    <text evidence="9">The sequence shown here is derived from an EMBL/GenBank/DDBJ whole genome shotgun (WGS) entry which is preliminary data.</text>
</comment>
<dbReference type="EC" id="1.15.1.1" evidence="4"/>
<evidence type="ECO:0000256" key="5">
    <source>
        <dbReference type="ARBA" id="ARBA00022525"/>
    </source>
</evidence>
<keyword evidence="5" id="KW-0964">Secreted</keyword>
<feature type="signal peptide" evidence="8">
    <location>
        <begin position="1"/>
        <end position="20"/>
    </location>
</feature>
<dbReference type="GO" id="GO:0046872">
    <property type="term" value="F:metal ion binding"/>
    <property type="evidence" value="ECO:0007669"/>
    <property type="project" value="InterPro"/>
</dbReference>
<dbReference type="Proteomes" id="UP001174936">
    <property type="component" value="Unassembled WGS sequence"/>
</dbReference>
<proteinExistence type="inferred from homology"/>
<evidence type="ECO:0000256" key="4">
    <source>
        <dbReference type="ARBA" id="ARBA00012682"/>
    </source>
</evidence>
<accession>A0AA39YND8</accession>
<dbReference type="FunFam" id="2.60.40.200:FF:000007">
    <property type="entry name" value="Cell surface Cu-only superoxide dismutase 5"/>
    <property type="match status" value="1"/>
</dbReference>
<comment type="subcellular location">
    <subcellularLocation>
        <location evidence="1">Cell envelope</location>
    </subcellularLocation>
    <subcellularLocation>
        <location evidence="2">Secreted</location>
    </subcellularLocation>
</comment>
<evidence type="ECO:0000256" key="1">
    <source>
        <dbReference type="ARBA" id="ARBA00004196"/>
    </source>
</evidence>
<dbReference type="InterPro" id="IPR036423">
    <property type="entry name" value="SOD-like_Cu/Zn_dom_sf"/>
</dbReference>
<organism evidence="9 10">
    <name type="scientific">Cercophora newfieldiana</name>
    <dbReference type="NCBI Taxonomy" id="92897"/>
    <lineage>
        <taxon>Eukaryota</taxon>
        <taxon>Fungi</taxon>
        <taxon>Dikarya</taxon>
        <taxon>Ascomycota</taxon>
        <taxon>Pezizomycotina</taxon>
        <taxon>Sordariomycetes</taxon>
        <taxon>Sordariomycetidae</taxon>
        <taxon>Sordariales</taxon>
        <taxon>Lasiosphaeriaceae</taxon>
        <taxon>Cercophora</taxon>
    </lineage>
</organism>
<keyword evidence="8" id="KW-0732">Signal</keyword>
<protein>
    <recommendedName>
        <fullName evidence="4">superoxide dismutase</fullName>
        <ecNumber evidence="4">1.15.1.1</ecNumber>
    </recommendedName>
</protein>
<evidence type="ECO:0000313" key="10">
    <source>
        <dbReference type="Proteomes" id="UP001174936"/>
    </source>
</evidence>